<dbReference type="InterPro" id="IPR000560">
    <property type="entry name" value="His_Pase_clade-2"/>
</dbReference>
<evidence type="ECO:0000256" key="6">
    <source>
        <dbReference type="ARBA" id="ARBA00022475"/>
    </source>
</evidence>
<keyword evidence="25" id="KW-1015">Disulfide bond</keyword>
<dbReference type="SUPFAM" id="SSF53254">
    <property type="entry name" value="Phosphoglycerate mutase-like"/>
    <property type="match status" value="1"/>
</dbReference>
<dbReference type="GO" id="GO:0003993">
    <property type="term" value="F:acid phosphatase activity"/>
    <property type="evidence" value="ECO:0007669"/>
    <property type="project" value="TreeGrafter"/>
</dbReference>
<reference evidence="27" key="1">
    <citation type="submission" date="2021-02" db="EMBL/GenBank/DDBJ databases">
        <title>Comparative genomics reveals that relaxation of natural selection precedes convergent phenotypic evolution of cavefish.</title>
        <authorList>
            <person name="Peng Z."/>
        </authorList>
    </citation>
    <scope>NUCLEOTIDE SEQUENCE</scope>
    <source>
        <tissue evidence="27">Muscle</tissue>
    </source>
</reference>
<feature type="disulfide bond" evidence="25">
    <location>
        <begin position="75"/>
        <end position="407"/>
    </location>
</feature>
<comment type="caution">
    <text evidence="27">The sequence shown here is derived from an EMBL/GenBank/DDBJ whole genome shotgun (WGS) entry which is preliminary data.</text>
</comment>
<evidence type="ECO:0000313" key="28">
    <source>
        <dbReference type="Proteomes" id="UP001059041"/>
    </source>
</evidence>
<sequence>MVKQVVTTICFILFHCVICYWAFRSSCNIRSFAKSIPTIAKYFGTKGRYEEVNTYLIDDILAINNSIATLPSSKCSAIHLTAIIRHGTRLPTNKNIRKMRDFYNLVVRNASDKLNCLSEVKSRWTMWYTDDMDGQLVEKGSDDHRYLAQRLIKWFPSLLSVDNVRNGGVKLMTSTKHRCVSSTIAFRTGLMQGLNREVIAELEIEENDALMRYFDQCERFVKEVENNINALEEVKRFNKGAEMKRAMEKLADRLEVPYSSITYDSIEAAFYLCSYEFTIKGVNSPWCQLFDEADALVMEYSSDLKQYWKRSYGHEINRKSSCILFRDLFHRLDRIVAQFNSSGTVSEVVTVQVGHAETLIPLLTLLDMFKDDTPLKSTNFATQQNRTFQSSRFVPYAANLLVSLYDCPDGIRMEVRLNENPLTLPGLSESVPMYEDVKMHYSALLSGCDQKTV</sequence>
<keyword evidence="6" id="KW-1003">Cell membrane</keyword>
<evidence type="ECO:0000256" key="20">
    <source>
        <dbReference type="ARBA" id="ARBA00043757"/>
    </source>
</evidence>
<dbReference type="PANTHER" id="PTHR20963">
    <property type="entry name" value="MULTIPLE INOSITOL POLYPHOSPHATE PHOSPHATASE-RELATED"/>
    <property type="match status" value="1"/>
</dbReference>
<dbReference type="FunFam" id="3.40.50.1240:FF:000014">
    <property type="entry name" value="Multiple inositol polyphosphate phosphatase 1"/>
    <property type="match status" value="1"/>
</dbReference>
<comment type="catalytic activity">
    <reaction evidence="19">
        <text>1D-myo-inositol 1,2,6-trisphosphate + H2O = 1D-myo-inositol 1,2-bisphosphate + phosphate</text>
        <dbReference type="Rhea" id="RHEA:77131"/>
        <dbReference type="ChEBI" id="CHEBI:15377"/>
        <dbReference type="ChEBI" id="CHEBI:43474"/>
        <dbReference type="ChEBI" id="CHEBI:195537"/>
        <dbReference type="ChEBI" id="CHEBI:195539"/>
        <dbReference type="EC" id="3.1.3.62"/>
    </reaction>
    <physiologicalReaction direction="left-to-right" evidence="19">
        <dbReference type="Rhea" id="RHEA:77132"/>
    </physiologicalReaction>
</comment>
<protein>
    <recommendedName>
        <fullName evidence="5">Multiple inositol polyphosphate phosphatase 1</fullName>
        <ecNumber evidence="4">3.1.3.62</ecNumber>
        <ecNumber evidence="3">3.1.3.80</ecNumber>
    </recommendedName>
    <alternativeName>
        <fullName evidence="11">2,3-bisphosphoglycerate 3-phosphatase</fullName>
    </alternativeName>
</protein>
<evidence type="ECO:0000256" key="25">
    <source>
        <dbReference type="PIRSR" id="PIRSR000894-2"/>
    </source>
</evidence>
<evidence type="ECO:0000256" key="15">
    <source>
        <dbReference type="ARBA" id="ARBA00043691"/>
    </source>
</evidence>
<evidence type="ECO:0000256" key="10">
    <source>
        <dbReference type="ARBA" id="ARBA00023180"/>
    </source>
</evidence>
<comment type="catalytic activity">
    <reaction evidence="16">
        <text>1D-myo-inositol 1,2,3-trisphosphate + H2O = 1D-myo-inositol 2,3-bisphosphate + phosphate</text>
        <dbReference type="Rhea" id="RHEA:77127"/>
        <dbReference type="ChEBI" id="CHEBI:15377"/>
        <dbReference type="ChEBI" id="CHEBI:43474"/>
        <dbReference type="ChEBI" id="CHEBI:195536"/>
        <dbReference type="ChEBI" id="CHEBI:195538"/>
    </reaction>
    <physiologicalReaction direction="left-to-right" evidence="16">
        <dbReference type="Rhea" id="RHEA:77128"/>
    </physiologicalReaction>
</comment>
<evidence type="ECO:0000256" key="8">
    <source>
        <dbReference type="ARBA" id="ARBA00022801"/>
    </source>
</evidence>
<evidence type="ECO:0000256" key="2">
    <source>
        <dbReference type="ARBA" id="ARBA00008422"/>
    </source>
</evidence>
<evidence type="ECO:0000256" key="1">
    <source>
        <dbReference type="ARBA" id="ARBA00004236"/>
    </source>
</evidence>
<keyword evidence="10" id="KW-0325">Glycoprotein</keyword>
<organism evidence="27 28">
    <name type="scientific">Triplophysa rosa</name>
    <name type="common">Cave loach</name>
    <dbReference type="NCBI Taxonomy" id="992332"/>
    <lineage>
        <taxon>Eukaryota</taxon>
        <taxon>Metazoa</taxon>
        <taxon>Chordata</taxon>
        <taxon>Craniata</taxon>
        <taxon>Vertebrata</taxon>
        <taxon>Euteleostomi</taxon>
        <taxon>Actinopterygii</taxon>
        <taxon>Neopterygii</taxon>
        <taxon>Teleostei</taxon>
        <taxon>Ostariophysi</taxon>
        <taxon>Cypriniformes</taxon>
        <taxon>Nemacheilidae</taxon>
        <taxon>Triplophysa</taxon>
    </lineage>
</organism>
<dbReference type="InterPro" id="IPR029033">
    <property type="entry name" value="His_PPase_superfam"/>
</dbReference>
<feature type="non-terminal residue" evidence="27">
    <location>
        <position position="453"/>
    </location>
</feature>
<dbReference type="Proteomes" id="UP001059041">
    <property type="component" value="Linkage Group LG10"/>
</dbReference>
<evidence type="ECO:0000256" key="24">
    <source>
        <dbReference type="ARBA" id="ARBA00043832"/>
    </source>
</evidence>
<gene>
    <name evidence="27" type="ORF">IRJ41_017169</name>
</gene>
<evidence type="ECO:0000256" key="7">
    <source>
        <dbReference type="ARBA" id="ARBA00022729"/>
    </source>
</evidence>
<dbReference type="Gene3D" id="3.40.50.1240">
    <property type="entry name" value="Phosphoglycerate mutase-like"/>
    <property type="match status" value="1"/>
</dbReference>
<evidence type="ECO:0000313" key="27">
    <source>
        <dbReference type="EMBL" id="KAI7804736.1"/>
    </source>
</evidence>
<name>A0A9W7WLZ5_TRIRA</name>
<comment type="similarity">
    <text evidence="2">Belongs to the histidine acid phosphatase family. MINPP1 subfamily.</text>
</comment>
<comment type="catalytic activity">
    <reaction evidence="18">
        <text>1D-myo-inositol hexakisphosphate + H2O = 1D-myo-inositol 1,2,3,5,6-pentakisphosphate + phosphate</text>
        <dbReference type="Rhea" id="RHEA:20960"/>
        <dbReference type="ChEBI" id="CHEBI:15377"/>
        <dbReference type="ChEBI" id="CHEBI:43474"/>
        <dbReference type="ChEBI" id="CHEBI:58130"/>
        <dbReference type="ChEBI" id="CHEBI:58747"/>
    </reaction>
    <physiologicalReaction direction="left-to-right" evidence="18">
        <dbReference type="Rhea" id="RHEA:20961"/>
    </physiologicalReaction>
</comment>
<evidence type="ECO:0000256" key="18">
    <source>
        <dbReference type="ARBA" id="ARBA00043746"/>
    </source>
</evidence>
<proteinExistence type="inferred from homology"/>
<evidence type="ECO:0000256" key="4">
    <source>
        <dbReference type="ARBA" id="ARBA00013040"/>
    </source>
</evidence>
<evidence type="ECO:0000256" key="19">
    <source>
        <dbReference type="ARBA" id="ARBA00043747"/>
    </source>
</evidence>
<comment type="catalytic activity">
    <reaction evidence="13">
        <text>1D-myo-inositol 1,2,4,5,6-pentakisphosphate + H2O = 1D-myo-inositol 1,2,5,6-tetrakisphosphate + phosphate</text>
        <dbReference type="Rhea" id="RHEA:77115"/>
        <dbReference type="ChEBI" id="CHEBI:15377"/>
        <dbReference type="ChEBI" id="CHEBI:43474"/>
        <dbReference type="ChEBI" id="CHEBI:57798"/>
        <dbReference type="ChEBI" id="CHEBI:195535"/>
        <dbReference type="EC" id="3.1.3.62"/>
    </reaction>
    <physiologicalReaction direction="left-to-right" evidence="13">
        <dbReference type="Rhea" id="RHEA:77116"/>
    </physiologicalReaction>
</comment>
<dbReference type="Pfam" id="PF00328">
    <property type="entry name" value="His_Phos_2"/>
    <property type="match status" value="1"/>
</dbReference>
<evidence type="ECO:0000256" key="26">
    <source>
        <dbReference type="SAM" id="Phobius"/>
    </source>
</evidence>
<evidence type="ECO:0000256" key="12">
    <source>
        <dbReference type="ARBA" id="ARBA00043668"/>
    </source>
</evidence>
<evidence type="ECO:0000256" key="11">
    <source>
        <dbReference type="ARBA" id="ARBA00031642"/>
    </source>
</evidence>
<comment type="catalytic activity">
    <reaction evidence="14">
        <text>1D-myo-inositol 1,2-bisphosphate + H2O = 1D-myo-inositol 2-phosphate + phosphate</text>
        <dbReference type="Rhea" id="RHEA:77135"/>
        <dbReference type="ChEBI" id="CHEBI:15377"/>
        <dbReference type="ChEBI" id="CHEBI:43474"/>
        <dbReference type="ChEBI" id="CHEBI:84142"/>
        <dbReference type="ChEBI" id="CHEBI:195539"/>
        <dbReference type="EC" id="3.1.3.62"/>
    </reaction>
    <physiologicalReaction direction="left-to-right" evidence="14">
        <dbReference type="Rhea" id="RHEA:77136"/>
    </physiologicalReaction>
</comment>
<keyword evidence="9 26" id="KW-0472">Membrane</keyword>
<evidence type="ECO:0000256" key="13">
    <source>
        <dbReference type="ARBA" id="ARBA00043671"/>
    </source>
</evidence>
<dbReference type="PANTHER" id="PTHR20963:SF41">
    <property type="entry name" value="MULTIPLE INOSITOL POLYPHOSPHATE PHOSPHATASE 1"/>
    <property type="match status" value="1"/>
</dbReference>
<comment type="subcellular location">
    <subcellularLocation>
        <location evidence="1">Cell membrane</location>
    </subcellularLocation>
</comment>
<evidence type="ECO:0000256" key="3">
    <source>
        <dbReference type="ARBA" id="ARBA00012976"/>
    </source>
</evidence>
<dbReference type="GO" id="GO:0034417">
    <property type="term" value="F:bisphosphoglycerate 3-phosphatase activity"/>
    <property type="evidence" value="ECO:0007669"/>
    <property type="project" value="UniProtKB-EC"/>
</dbReference>
<comment type="catalytic activity">
    <reaction evidence="22">
        <text>1D-myo-inositol 2,3-bisphosphate + H2O = 1D-myo-inositol 2-phosphate + phosphate</text>
        <dbReference type="Rhea" id="RHEA:77139"/>
        <dbReference type="ChEBI" id="CHEBI:15377"/>
        <dbReference type="ChEBI" id="CHEBI:43474"/>
        <dbReference type="ChEBI" id="CHEBI:84142"/>
        <dbReference type="ChEBI" id="CHEBI:195538"/>
    </reaction>
    <physiologicalReaction direction="left-to-right" evidence="22">
        <dbReference type="Rhea" id="RHEA:77140"/>
    </physiologicalReaction>
</comment>
<evidence type="ECO:0000256" key="14">
    <source>
        <dbReference type="ARBA" id="ARBA00043674"/>
    </source>
</evidence>
<evidence type="ECO:0000256" key="22">
    <source>
        <dbReference type="ARBA" id="ARBA00043801"/>
    </source>
</evidence>
<comment type="catalytic activity">
    <reaction evidence="15">
        <text>1D-myo-inositol hexakisphosphate + H2O = 1D-myo-inositol 1,2,4,5,6-pentakisphosphate + phosphate</text>
        <dbReference type="Rhea" id="RHEA:16989"/>
        <dbReference type="ChEBI" id="CHEBI:15377"/>
        <dbReference type="ChEBI" id="CHEBI:43474"/>
        <dbReference type="ChEBI" id="CHEBI:57798"/>
        <dbReference type="ChEBI" id="CHEBI:58130"/>
        <dbReference type="EC" id="3.1.3.62"/>
    </reaction>
    <physiologicalReaction direction="left-to-right" evidence="15">
        <dbReference type="Rhea" id="RHEA:16990"/>
    </physiologicalReaction>
</comment>
<comment type="catalytic activity">
    <reaction evidence="24">
        <text>(2R)-2,3-bisphosphoglycerate + H2O = (2R)-2-phosphoglycerate + phosphate</text>
        <dbReference type="Rhea" id="RHEA:27381"/>
        <dbReference type="ChEBI" id="CHEBI:15377"/>
        <dbReference type="ChEBI" id="CHEBI:43474"/>
        <dbReference type="ChEBI" id="CHEBI:58248"/>
        <dbReference type="ChEBI" id="CHEBI:58289"/>
        <dbReference type="EC" id="3.1.3.80"/>
    </reaction>
    <physiologicalReaction direction="left-to-right" evidence="24">
        <dbReference type="Rhea" id="RHEA:27382"/>
    </physiologicalReaction>
</comment>
<keyword evidence="7" id="KW-0732">Signal</keyword>
<evidence type="ECO:0000256" key="16">
    <source>
        <dbReference type="ARBA" id="ARBA00043733"/>
    </source>
</evidence>
<comment type="catalytic activity">
    <reaction evidence="20">
        <text>1D-myo-inositol 1,2,3,5,6-pentakisphosphate + H2O = 1D-myo-inositol 1,2,3,6-tetrakisphosphate + phosphate</text>
        <dbReference type="Rhea" id="RHEA:77111"/>
        <dbReference type="ChEBI" id="CHEBI:15377"/>
        <dbReference type="ChEBI" id="CHEBI:43474"/>
        <dbReference type="ChEBI" id="CHEBI:58747"/>
        <dbReference type="ChEBI" id="CHEBI:195534"/>
    </reaction>
    <physiologicalReaction direction="left-to-right" evidence="20">
        <dbReference type="Rhea" id="RHEA:77112"/>
    </physiologicalReaction>
</comment>
<comment type="catalytic activity">
    <reaction evidence="23">
        <text>1D-myo-inositol 1,4,5,6-tetrakisphosphate + H2O = 1D-myo-inositol 1,4,5-trisphosphate + phosphate</text>
        <dbReference type="Rhea" id="RHEA:77147"/>
        <dbReference type="ChEBI" id="CHEBI:15377"/>
        <dbReference type="ChEBI" id="CHEBI:43474"/>
        <dbReference type="ChEBI" id="CHEBI:57627"/>
        <dbReference type="ChEBI" id="CHEBI:203600"/>
    </reaction>
    <physiologicalReaction direction="left-to-right" evidence="23">
        <dbReference type="Rhea" id="RHEA:77148"/>
    </physiologicalReaction>
</comment>
<dbReference type="GO" id="GO:0052745">
    <property type="term" value="F:inositol phosphate phosphatase activity"/>
    <property type="evidence" value="ECO:0007669"/>
    <property type="project" value="TreeGrafter"/>
</dbReference>
<accession>A0A9W7WLZ5</accession>
<dbReference type="GO" id="GO:0005886">
    <property type="term" value="C:plasma membrane"/>
    <property type="evidence" value="ECO:0007669"/>
    <property type="project" value="UniProtKB-SubCell"/>
</dbReference>
<evidence type="ECO:0000256" key="17">
    <source>
        <dbReference type="ARBA" id="ARBA00043739"/>
    </source>
</evidence>
<dbReference type="EC" id="3.1.3.80" evidence="3"/>
<keyword evidence="26" id="KW-0812">Transmembrane</keyword>
<keyword evidence="28" id="KW-1185">Reference proteome</keyword>
<dbReference type="AlphaFoldDB" id="A0A9W7WLZ5"/>
<comment type="catalytic activity">
    <reaction evidence="12">
        <text>1D-myo-inositol 1,2,5,6-tetrakisphosphate + H2O = 1D-myo-inositol 1,2,6-trisphosphate + phosphate</text>
        <dbReference type="Rhea" id="RHEA:77119"/>
        <dbReference type="ChEBI" id="CHEBI:15377"/>
        <dbReference type="ChEBI" id="CHEBI:43474"/>
        <dbReference type="ChEBI" id="CHEBI:195535"/>
        <dbReference type="ChEBI" id="CHEBI:195537"/>
        <dbReference type="EC" id="3.1.3.62"/>
    </reaction>
    <physiologicalReaction direction="left-to-right" evidence="12">
        <dbReference type="Rhea" id="RHEA:77120"/>
    </physiologicalReaction>
</comment>
<dbReference type="EMBL" id="JAFHDT010000010">
    <property type="protein sequence ID" value="KAI7804736.1"/>
    <property type="molecule type" value="Genomic_DNA"/>
</dbReference>
<evidence type="ECO:0000256" key="5">
    <source>
        <dbReference type="ARBA" id="ARBA00018097"/>
    </source>
</evidence>
<evidence type="ECO:0000256" key="21">
    <source>
        <dbReference type="ARBA" id="ARBA00043762"/>
    </source>
</evidence>
<dbReference type="EC" id="3.1.3.62" evidence="4"/>
<dbReference type="PIRSF" id="PIRSF000894">
    <property type="entry name" value="Acid_phosphatase"/>
    <property type="match status" value="1"/>
</dbReference>
<keyword evidence="26" id="KW-1133">Transmembrane helix</keyword>
<evidence type="ECO:0000256" key="9">
    <source>
        <dbReference type="ARBA" id="ARBA00023136"/>
    </source>
</evidence>
<dbReference type="InterPro" id="IPR016274">
    <property type="entry name" value="Histidine_acid_Pase_euk"/>
</dbReference>
<feature type="transmembrane region" description="Helical" evidence="26">
    <location>
        <begin position="5"/>
        <end position="23"/>
    </location>
</feature>
<keyword evidence="8" id="KW-0378">Hydrolase</keyword>
<comment type="catalytic activity">
    <reaction evidence="17">
        <text>1D-myo-inositol 1,2,3,6-tetrakisphosphate + H2O = 1D-myo-inositol 1,2,3-trisphosphate + phosphate</text>
        <dbReference type="Rhea" id="RHEA:77123"/>
        <dbReference type="ChEBI" id="CHEBI:15377"/>
        <dbReference type="ChEBI" id="CHEBI:43474"/>
        <dbReference type="ChEBI" id="CHEBI:195534"/>
        <dbReference type="ChEBI" id="CHEBI:195536"/>
    </reaction>
    <physiologicalReaction direction="left-to-right" evidence="17">
        <dbReference type="Rhea" id="RHEA:77124"/>
    </physiologicalReaction>
</comment>
<comment type="catalytic activity">
    <reaction evidence="21">
        <text>1D-myo-inositol 1,3,4,5,6-pentakisphosphate + H2O = 1D-myo-inositol 1,4,5,6-tetrakisphosphate + phosphate</text>
        <dbReference type="Rhea" id="RHEA:77143"/>
        <dbReference type="ChEBI" id="CHEBI:15377"/>
        <dbReference type="ChEBI" id="CHEBI:43474"/>
        <dbReference type="ChEBI" id="CHEBI:57627"/>
        <dbReference type="ChEBI" id="CHEBI:57733"/>
    </reaction>
    <physiologicalReaction direction="left-to-right" evidence="21">
        <dbReference type="Rhea" id="RHEA:77144"/>
    </physiologicalReaction>
</comment>
<evidence type="ECO:0000256" key="23">
    <source>
        <dbReference type="ARBA" id="ARBA00043829"/>
    </source>
</evidence>
<dbReference type="CDD" id="cd07061">
    <property type="entry name" value="HP_HAP_like"/>
    <property type="match status" value="1"/>
</dbReference>
<feature type="disulfide bond" evidence="25">
    <location>
        <begin position="273"/>
        <end position="287"/>
    </location>
</feature>